<keyword evidence="2" id="KW-0732">Signal</keyword>
<evidence type="ECO:0000256" key="2">
    <source>
        <dbReference type="SAM" id="SignalP"/>
    </source>
</evidence>
<sequence length="86" mass="8868">MKIVSYLLMLCALSTFAAGAAGAKDCRVPHLPGARAVKPPPGCDLPAKPDRDAASRLKQDGGFVDLGNGTKVKIGGRVRVDVGARP</sequence>
<gene>
    <name evidence="3" type="ORF">FEZ63_05995</name>
</gene>
<evidence type="ECO:0000313" key="4">
    <source>
        <dbReference type="Proteomes" id="UP000325684"/>
    </source>
</evidence>
<proteinExistence type="predicted"/>
<protein>
    <recommendedName>
        <fullName evidence="5">Porin</fullName>
    </recommendedName>
</protein>
<feature type="chain" id="PRO_5024276056" description="Porin" evidence="2">
    <location>
        <begin position="18"/>
        <end position="86"/>
    </location>
</feature>
<organism evidence="3 4">
    <name type="scientific">Microvirga brassicacearum</name>
    <dbReference type="NCBI Taxonomy" id="2580413"/>
    <lineage>
        <taxon>Bacteria</taxon>
        <taxon>Pseudomonadati</taxon>
        <taxon>Pseudomonadota</taxon>
        <taxon>Alphaproteobacteria</taxon>
        <taxon>Hyphomicrobiales</taxon>
        <taxon>Methylobacteriaceae</taxon>
        <taxon>Microvirga</taxon>
    </lineage>
</organism>
<keyword evidence="4" id="KW-1185">Reference proteome</keyword>
<dbReference type="OrthoDB" id="8019813at2"/>
<accession>A0A5N3PEN6</accession>
<evidence type="ECO:0000256" key="1">
    <source>
        <dbReference type="SAM" id="MobiDB-lite"/>
    </source>
</evidence>
<evidence type="ECO:0008006" key="5">
    <source>
        <dbReference type="Google" id="ProtNLM"/>
    </source>
</evidence>
<comment type="caution">
    <text evidence="3">The sequence shown here is derived from an EMBL/GenBank/DDBJ whole genome shotgun (WGS) entry which is preliminary data.</text>
</comment>
<feature type="signal peptide" evidence="2">
    <location>
        <begin position="1"/>
        <end position="17"/>
    </location>
</feature>
<dbReference type="RefSeq" id="WP_150942731.1">
    <property type="nucleotide sequence ID" value="NZ_VCMV01000007.1"/>
</dbReference>
<dbReference type="EMBL" id="VCMV01000007">
    <property type="protein sequence ID" value="KAB0268173.1"/>
    <property type="molecule type" value="Genomic_DNA"/>
</dbReference>
<evidence type="ECO:0000313" key="3">
    <source>
        <dbReference type="EMBL" id="KAB0268173.1"/>
    </source>
</evidence>
<feature type="region of interest" description="Disordered" evidence="1">
    <location>
        <begin position="31"/>
        <end position="54"/>
    </location>
</feature>
<dbReference type="Proteomes" id="UP000325684">
    <property type="component" value="Unassembled WGS sequence"/>
</dbReference>
<reference evidence="3 4" key="1">
    <citation type="journal article" date="2019" name="Microorganisms">
        <title>Genome Insights into the Novel Species Microvirga brassicacearum, a Rapeseed Endophyte with Biotechnological Potential.</title>
        <authorList>
            <person name="Jimenez-Gomez A."/>
            <person name="Saati-Santamaria Z."/>
            <person name="Igual J.M."/>
            <person name="Rivas R."/>
            <person name="Mateos P.F."/>
            <person name="Garcia-Fraile P."/>
        </authorList>
    </citation>
    <scope>NUCLEOTIDE SEQUENCE [LARGE SCALE GENOMIC DNA]</scope>
    <source>
        <strain evidence="3 4">CDVBN77</strain>
    </source>
</reference>
<dbReference type="AlphaFoldDB" id="A0A5N3PEN6"/>
<name>A0A5N3PEN6_9HYPH</name>